<protein>
    <recommendedName>
        <fullName evidence="9">DNA 3'-5' helicase</fullName>
        <ecNumber evidence="9">5.6.2.4</ecNumber>
    </recommendedName>
</protein>
<dbReference type="PANTHER" id="PTHR13710:SF105">
    <property type="entry name" value="ATP-DEPENDENT DNA HELICASE Q1"/>
    <property type="match status" value="1"/>
</dbReference>
<dbReference type="GO" id="GO:0043138">
    <property type="term" value="F:3'-5' DNA helicase activity"/>
    <property type="evidence" value="ECO:0007669"/>
    <property type="project" value="UniProtKB-EC"/>
</dbReference>
<dbReference type="GO" id="GO:0006310">
    <property type="term" value="P:DNA recombination"/>
    <property type="evidence" value="ECO:0007669"/>
    <property type="project" value="InterPro"/>
</dbReference>
<dbReference type="GO" id="GO:0006281">
    <property type="term" value="P:DNA repair"/>
    <property type="evidence" value="ECO:0007669"/>
    <property type="project" value="TreeGrafter"/>
</dbReference>
<feature type="non-terminal residue" evidence="11">
    <location>
        <position position="181"/>
    </location>
</feature>
<dbReference type="InterPro" id="IPR004589">
    <property type="entry name" value="DNA_helicase_ATP-dep_RecQ"/>
</dbReference>
<keyword evidence="2" id="KW-0547">Nucleotide-binding</keyword>
<evidence type="ECO:0000256" key="1">
    <source>
        <dbReference type="ARBA" id="ARBA00005446"/>
    </source>
</evidence>
<gene>
    <name evidence="11" type="ORF">COX81_02965</name>
</gene>
<evidence type="ECO:0000313" key="11">
    <source>
        <dbReference type="EMBL" id="PIZ94659.1"/>
    </source>
</evidence>
<dbReference type="SUPFAM" id="SSF52540">
    <property type="entry name" value="P-loop containing nucleoside triphosphate hydrolases"/>
    <property type="match status" value="1"/>
</dbReference>
<dbReference type="FunFam" id="3.40.50.300:FF:000296">
    <property type="entry name" value="ATP-dependent DNA helicase RecQ"/>
    <property type="match status" value="1"/>
</dbReference>
<dbReference type="InterPro" id="IPR027417">
    <property type="entry name" value="P-loop_NTPase"/>
</dbReference>
<dbReference type="GO" id="GO:0030894">
    <property type="term" value="C:replisome"/>
    <property type="evidence" value="ECO:0007669"/>
    <property type="project" value="TreeGrafter"/>
</dbReference>
<dbReference type="SMART" id="SM00487">
    <property type="entry name" value="DEXDc"/>
    <property type="match status" value="1"/>
</dbReference>
<reference evidence="12" key="1">
    <citation type="submission" date="2017-09" db="EMBL/GenBank/DDBJ databases">
        <title>Depth-based differentiation of microbial function through sediment-hosted aquifers and enrichment of novel symbionts in the deep terrestrial subsurface.</title>
        <authorList>
            <person name="Probst A.J."/>
            <person name="Ladd B."/>
            <person name="Jarett J.K."/>
            <person name="Geller-Mcgrath D.E."/>
            <person name="Sieber C.M.K."/>
            <person name="Emerson J.B."/>
            <person name="Anantharaman K."/>
            <person name="Thomas B.C."/>
            <person name="Malmstrom R."/>
            <person name="Stieglmeier M."/>
            <person name="Klingl A."/>
            <person name="Woyke T."/>
            <person name="Ryan C.M."/>
            <person name="Banfield J.F."/>
        </authorList>
    </citation>
    <scope>NUCLEOTIDE SEQUENCE [LARGE SCALE GENOMIC DNA]</scope>
</reference>
<dbReference type="GO" id="GO:0005737">
    <property type="term" value="C:cytoplasm"/>
    <property type="evidence" value="ECO:0007669"/>
    <property type="project" value="TreeGrafter"/>
</dbReference>
<dbReference type="EC" id="5.6.2.4" evidence="9"/>
<dbReference type="GO" id="GO:0005524">
    <property type="term" value="F:ATP binding"/>
    <property type="evidence" value="ECO:0007669"/>
    <property type="project" value="UniProtKB-KW"/>
</dbReference>
<name>A0A2M7V7F7_9BACT</name>
<comment type="catalytic activity">
    <reaction evidence="8">
        <text>Couples ATP hydrolysis with the unwinding of duplex DNA by translocating in the 3'-5' direction.</text>
        <dbReference type="EC" id="5.6.2.4"/>
    </reaction>
</comment>
<evidence type="ECO:0000256" key="5">
    <source>
        <dbReference type="ARBA" id="ARBA00022840"/>
    </source>
</evidence>
<dbReference type="InterPro" id="IPR011545">
    <property type="entry name" value="DEAD/DEAH_box_helicase_dom"/>
</dbReference>
<evidence type="ECO:0000256" key="3">
    <source>
        <dbReference type="ARBA" id="ARBA00022801"/>
    </source>
</evidence>
<comment type="similarity">
    <text evidence="1">Belongs to the helicase family. RecQ subfamily.</text>
</comment>
<dbReference type="GO" id="GO:0016787">
    <property type="term" value="F:hydrolase activity"/>
    <property type="evidence" value="ECO:0007669"/>
    <property type="project" value="UniProtKB-KW"/>
</dbReference>
<dbReference type="NCBIfam" id="TIGR00614">
    <property type="entry name" value="recQ_fam"/>
    <property type="match status" value="1"/>
</dbReference>
<keyword evidence="4 11" id="KW-0347">Helicase</keyword>
<keyword evidence="3" id="KW-0378">Hydrolase</keyword>
<sequence>MQEVLEQLKKSFGFNEFRPMQKEIVQTVLKQQDCLVLMPTGGGKSLCYQLPATVLPGVTIVVSPLIALMKDQVEGLVANGVPAGYINSSLEEHEQKEMGQAVKNGEIKLLYVSPEKLVSPSFQNFLRQITISLFAIDEAHCISAWGHDFRKEYTQLRQLKNNFPEVPIIALTATADKLTRK</sequence>
<proteinExistence type="inferred from homology"/>
<comment type="caution">
    <text evidence="11">The sequence shown here is derived from an EMBL/GenBank/DDBJ whole genome shotgun (WGS) entry which is preliminary data.</text>
</comment>
<accession>A0A2M7V7F7</accession>
<dbReference type="AlphaFoldDB" id="A0A2M7V7F7"/>
<evidence type="ECO:0000256" key="6">
    <source>
        <dbReference type="ARBA" id="ARBA00023125"/>
    </source>
</evidence>
<keyword evidence="7" id="KW-0413">Isomerase</keyword>
<dbReference type="GO" id="GO:0009378">
    <property type="term" value="F:four-way junction helicase activity"/>
    <property type="evidence" value="ECO:0007669"/>
    <property type="project" value="TreeGrafter"/>
</dbReference>
<dbReference type="PANTHER" id="PTHR13710">
    <property type="entry name" value="DNA HELICASE RECQ FAMILY MEMBER"/>
    <property type="match status" value="1"/>
</dbReference>
<dbReference type="GO" id="GO:0003677">
    <property type="term" value="F:DNA binding"/>
    <property type="evidence" value="ECO:0007669"/>
    <property type="project" value="UniProtKB-KW"/>
</dbReference>
<keyword evidence="6" id="KW-0238">DNA-binding</keyword>
<evidence type="ECO:0000256" key="4">
    <source>
        <dbReference type="ARBA" id="ARBA00022806"/>
    </source>
</evidence>
<dbReference type="PROSITE" id="PS51192">
    <property type="entry name" value="HELICASE_ATP_BIND_1"/>
    <property type="match status" value="1"/>
</dbReference>
<feature type="domain" description="Helicase ATP-binding" evidence="10">
    <location>
        <begin position="25"/>
        <end position="181"/>
    </location>
</feature>
<dbReference type="Pfam" id="PF00270">
    <property type="entry name" value="DEAD"/>
    <property type="match status" value="1"/>
</dbReference>
<organism evidence="11 12">
    <name type="scientific">Candidatus Magasanikbacteria bacterium CG_4_10_14_0_2_um_filter_37_12</name>
    <dbReference type="NCBI Taxonomy" id="1974637"/>
    <lineage>
        <taxon>Bacteria</taxon>
        <taxon>Candidatus Magasanikiibacteriota</taxon>
    </lineage>
</organism>
<dbReference type="Proteomes" id="UP000228568">
    <property type="component" value="Unassembled WGS sequence"/>
</dbReference>
<dbReference type="Gene3D" id="3.40.50.300">
    <property type="entry name" value="P-loop containing nucleotide triphosphate hydrolases"/>
    <property type="match status" value="1"/>
</dbReference>
<dbReference type="InterPro" id="IPR014001">
    <property type="entry name" value="Helicase_ATP-bd"/>
</dbReference>
<dbReference type="CDD" id="cd17920">
    <property type="entry name" value="DEXHc_RecQ"/>
    <property type="match status" value="1"/>
</dbReference>
<dbReference type="EMBL" id="PFPK01000036">
    <property type="protein sequence ID" value="PIZ94659.1"/>
    <property type="molecule type" value="Genomic_DNA"/>
</dbReference>
<dbReference type="GO" id="GO:0043590">
    <property type="term" value="C:bacterial nucleoid"/>
    <property type="evidence" value="ECO:0007669"/>
    <property type="project" value="TreeGrafter"/>
</dbReference>
<keyword evidence="5" id="KW-0067">ATP-binding</keyword>
<evidence type="ECO:0000259" key="10">
    <source>
        <dbReference type="PROSITE" id="PS51192"/>
    </source>
</evidence>
<evidence type="ECO:0000256" key="8">
    <source>
        <dbReference type="ARBA" id="ARBA00034617"/>
    </source>
</evidence>
<evidence type="ECO:0000256" key="2">
    <source>
        <dbReference type="ARBA" id="ARBA00022741"/>
    </source>
</evidence>
<evidence type="ECO:0000256" key="9">
    <source>
        <dbReference type="ARBA" id="ARBA00034808"/>
    </source>
</evidence>
<evidence type="ECO:0000256" key="7">
    <source>
        <dbReference type="ARBA" id="ARBA00023235"/>
    </source>
</evidence>
<evidence type="ECO:0000313" key="12">
    <source>
        <dbReference type="Proteomes" id="UP000228568"/>
    </source>
</evidence>